<dbReference type="AlphaFoldDB" id="S0FWI3"/>
<evidence type="ECO:0000313" key="2">
    <source>
        <dbReference type="Proteomes" id="UP000014216"/>
    </source>
</evidence>
<dbReference type="OrthoDB" id="9800594at2"/>
<dbReference type="RefSeq" id="WP_006968579.1">
    <property type="nucleotide sequence ID" value="NZ_APJX01000015.1"/>
</dbReference>
<keyword evidence="2" id="KW-1185">Reference proteome</keyword>
<dbReference type="EMBL" id="APJX01000015">
    <property type="protein sequence ID" value="EMS77504.1"/>
    <property type="molecule type" value="Genomic_DNA"/>
</dbReference>
<evidence type="ECO:0000313" key="1">
    <source>
        <dbReference type="EMBL" id="EMS77504.1"/>
    </source>
</evidence>
<protein>
    <submittedName>
        <fullName evidence="1">Uncharacterized protein</fullName>
    </submittedName>
</protein>
<proteinExistence type="predicted"/>
<name>S0FWI3_9BACT</name>
<dbReference type="Proteomes" id="UP000014216">
    <property type="component" value="Unassembled WGS sequence"/>
</dbReference>
<reference evidence="1 2" key="1">
    <citation type="journal article" date="2013" name="Genome Announc.">
        <title>Draft Genome Sequence of Desulfotignum phosphitoxidans DSM 13687 Strain FiPS-3.</title>
        <authorList>
            <person name="Poehlein A."/>
            <person name="Daniel R."/>
            <person name="Simeonova D.D."/>
        </authorList>
    </citation>
    <scope>NUCLEOTIDE SEQUENCE [LARGE SCALE GENOMIC DNA]</scope>
    <source>
        <strain evidence="1 2">DSM 13687</strain>
    </source>
</reference>
<gene>
    <name evidence="1" type="ORF">Dpo_15c00800</name>
</gene>
<sequence length="174" mass="20516">MNMRSDIPWQMAEDWNQVLLSFKAVENKGKDKLTELFCIAKKIQKNYEIISEPMESLCACTCVNCEDICCMRATIWFDFKDLLYIYFATGKFPESQIKKITLKNQIKTCGCLTQKGCILSRTERPFVCTWYLCPTQKEYLKQYYPERLLAFEQTLLTIKGLRNQIEEEFICISF</sequence>
<comment type="caution">
    <text evidence="1">The sequence shown here is derived from an EMBL/GenBank/DDBJ whole genome shotgun (WGS) entry which is preliminary data.</text>
</comment>
<organism evidence="1 2">
    <name type="scientific">Desulfotignum phosphitoxidans DSM 13687</name>
    <dbReference type="NCBI Taxonomy" id="1286635"/>
    <lineage>
        <taxon>Bacteria</taxon>
        <taxon>Pseudomonadati</taxon>
        <taxon>Thermodesulfobacteriota</taxon>
        <taxon>Desulfobacteria</taxon>
        <taxon>Desulfobacterales</taxon>
        <taxon>Desulfobacteraceae</taxon>
        <taxon>Desulfotignum</taxon>
    </lineage>
</organism>
<accession>S0FWI3</accession>